<feature type="coiled-coil region" evidence="1">
    <location>
        <begin position="60"/>
        <end position="101"/>
    </location>
</feature>
<dbReference type="HOGENOM" id="CLU_088072_1_0_1"/>
<evidence type="ECO:0008006" key="4">
    <source>
        <dbReference type="Google" id="ProtNLM"/>
    </source>
</evidence>
<name>A0A0E0J228_ORYNI</name>
<organism evidence="2">
    <name type="scientific">Oryza nivara</name>
    <name type="common">Indian wild rice</name>
    <name type="synonym">Oryza sativa f. spontanea</name>
    <dbReference type="NCBI Taxonomy" id="4536"/>
    <lineage>
        <taxon>Eukaryota</taxon>
        <taxon>Viridiplantae</taxon>
        <taxon>Streptophyta</taxon>
        <taxon>Embryophyta</taxon>
        <taxon>Tracheophyta</taxon>
        <taxon>Spermatophyta</taxon>
        <taxon>Magnoliopsida</taxon>
        <taxon>Liliopsida</taxon>
        <taxon>Poales</taxon>
        <taxon>Poaceae</taxon>
        <taxon>BOP clade</taxon>
        <taxon>Oryzoideae</taxon>
        <taxon>Oryzeae</taxon>
        <taxon>Oryzinae</taxon>
        <taxon>Oryza</taxon>
    </lineage>
</organism>
<dbReference type="Proteomes" id="UP000006591">
    <property type="component" value="Chromosome 11"/>
</dbReference>
<evidence type="ECO:0000313" key="3">
    <source>
        <dbReference type="Proteomes" id="UP000006591"/>
    </source>
</evidence>
<dbReference type="Gramene" id="ONIVA11G13460.1">
    <property type="protein sequence ID" value="ONIVA11G13460.1"/>
    <property type="gene ID" value="ONIVA11G13460"/>
</dbReference>
<sequence>MDYQPPVFCDCKAKAARWISWSVDNPGRRYFKCRDARAGGSDFFFAWCDGPTSNFLRELLNDLRDTVMSLRTDKRHLQQEVEDCRARLEEERTRFEAARKEMVAVREIVQDNLAKLTALKARISKVEVERNCGLFVRSGCGVVCQKLNVGRYENCKMVVCLAWGEMYEIWDV</sequence>
<evidence type="ECO:0000313" key="2">
    <source>
        <dbReference type="EnsemblPlants" id="ONIVA11G13460.1"/>
    </source>
</evidence>
<evidence type="ECO:0000256" key="1">
    <source>
        <dbReference type="SAM" id="Coils"/>
    </source>
</evidence>
<dbReference type="PANTHER" id="PTHR33248">
    <property type="entry name" value="ZINC ION-BINDING PROTEIN"/>
    <property type="match status" value="1"/>
</dbReference>
<reference evidence="2" key="1">
    <citation type="submission" date="2015-04" db="UniProtKB">
        <authorList>
            <consortium name="EnsemblPlants"/>
        </authorList>
    </citation>
    <scope>IDENTIFICATION</scope>
    <source>
        <strain evidence="2">SL10</strain>
    </source>
</reference>
<keyword evidence="1" id="KW-0175">Coiled coil</keyword>
<dbReference type="OMA" id="RYENCKM"/>
<reference evidence="2" key="2">
    <citation type="submission" date="2018-04" db="EMBL/GenBank/DDBJ databases">
        <title>OnivRS2 (Oryza nivara Reference Sequence Version 2).</title>
        <authorList>
            <person name="Zhang J."/>
            <person name="Kudrna D."/>
            <person name="Lee S."/>
            <person name="Talag J."/>
            <person name="Rajasekar S."/>
            <person name="Welchert J."/>
            <person name="Hsing Y.-I."/>
            <person name="Wing R.A."/>
        </authorList>
    </citation>
    <scope>NUCLEOTIDE SEQUENCE [LARGE SCALE GENOMIC DNA]</scope>
    <source>
        <strain evidence="2">SL10</strain>
    </source>
</reference>
<dbReference type="AlphaFoldDB" id="A0A0E0J228"/>
<protein>
    <recommendedName>
        <fullName evidence="4">Zinc finger GRF-type domain-containing protein</fullName>
    </recommendedName>
</protein>
<proteinExistence type="predicted"/>
<dbReference type="EnsemblPlants" id="ONIVA11G13460.1">
    <property type="protein sequence ID" value="ONIVA11G13460.1"/>
    <property type="gene ID" value="ONIVA11G13460"/>
</dbReference>
<keyword evidence="3" id="KW-1185">Reference proteome</keyword>
<accession>A0A0E0J228</accession>